<feature type="transmembrane region" description="Helical" evidence="1">
    <location>
        <begin position="174"/>
        <end position="195"/>
    </location>
</feature>
<comment type="caution">
    <text evidence="2">The sequence shown here is derived from an EMBL/GenBank/DDBJ whole genome shotgun (WGS) entry which is preliminary data.</text>
</comment>
<sequence>MKVNTSNTCCGDTRFFYWLSILITFVIFGGFALSWFSNPDSLSRMTLWIGLHGAFSAAWYVLLLNQIRLSAKGNYTAHSTLGKLSVFLVVGILVTGSIMAFEFYHRLAGFGVFGSEDAEARIRAGSFLGGTFLQWLIFLTLYILGILNIKNSAHHKRFMIAAAIQMMPEGLNRIIHLLAIPGYSLFVFMFFIYAVLMVYDWKAAGRIYMSTLLSVGLFCALAIAMNTVFRTQSWGDWAVKVINWI</sequence>
<keyword evidence="1" id="KW-0472">Membrane</keyword>
<keyword evidence="3" id="KW-1185">Reference proteome</keyword>
<reference evidence="2 3" key="1">
    <citation type="submission" date="2019-11" db="EMBL/GenBank/DDBJ databases">
        <title>P. haliotis isolates from Z. marina roots.</title>
        <authorList>
            <person name="Cohen M."/>
            <person name="Jospin G."/>
            <person name="Eisen J.A."/>
            <person name="Coil D.A."/>
        </authorList>
    </citation>
    <scope>NUCLEOTIDE SEQUENCE [LARGE SCALE GENOMIC DNA]</scope>
    <source>
        <strain evidence="2 3">UCD-MCMsp1aY</strain>
    </source>
</reference>
<dbReference type="EMBL" id="WOCD01000003">
    <property type="protein sequence ID" value="MUH72027.1"/>
    <property type="molecule type" value="Genomic_DNA"/>
</dbReference>
<feature type="transmembrane region" description="Helical" evidence="1">
    <location>
        <begin position="15"/>
        <end position="36"/>
    </location>
</feature>
<evidence type="ECO:0000256" key="1">
    <source>
        <dbReference type="SAM" id="Phobius"/>
    </source>
</evidence>
<evidence type="ECO:0000313" key="3">
    <source>
        <dbReference type="Proteomes" id="UP000439994"/>
    </source>
</evidence>
<dbReference type="OrthoDB" id="9813334at2"/>
<organism evidence="2 3">
    <name type="scientific">Psychrosphaera haliotis</name>
    <dbReference type="NCBI Taxonomy" id="555083"/>
    <lineage>
        <taxon>Bacteria</taxon>
        <taxon>Pseudomonadati</taxon>
        <taxon>Pseudomonadota</taxon>
        <taxon>Gammaproteobacteria</taxon>
        <taxon>Alteromonadales</taxon>
        <taxon>Pseudoalteromonadaceae</taxon>
        <taxon>Psychrosphaera</taxon>
    </lineage>
</organism>
<feature type="transmembrane region" description="Helical" evidence="1">
    <location>
        <begin position="207"/>
        <end position="229"/>
    </location>
</feature>
<keyword evidence="1" id="KW-1133">Transmembrane helix</keyword>
<dbReference type="AlphaFoldDB" id="A0A6N8FA88"/>
<gene>
    <name evidence="2" type="ORF">GNP35_05755</name>
</gene>
<accession>A0A6N8FA88</accession>
<name>A0A6N8FA88_9GAMM</name>
<feature type="transmembrane region" description="Helical" evidence="1">
    <location>
        <begin position="84"/>
        <end position="104"/>
    </location>
</feature>
<dbReference type="Proteomes" id="UP000439994">
    <property type="component" value="Unassembled WGS sequence"/>
</dbReference>
<protein>
    <submittedName>
        <fullName evidence="2">Uncharacterized protein</fullName>
    </submittedName>
</protein>
<dbReference type="RefSeq" id="WP_155695238.1">
    <property type="nucleotide sequence ID" value="NZ_WOCD01000003.1"/>
</dbReference>
<evidence type="ECO:0000313" key="2">
    <source>
        <dbReference type="EMBL" id="MUH72027.1"/>
    </source>
</evidence>
<feature type="transmembrane region" description="Helical" evidence="1">
    <location>
        <begin position="124"/>
        <end position="149"/>
    </location>
</feature>
<keyword evidence="1" id="KW-0812">Transmembrane</keyword>
<proteinExistence type="predicted"/>
<feature type="transmembrane region" description="Helical" evidence="1">
    <location>
        <begin position="42"/>
        <end position="63"/>
    </location>
</feature>